<keyword evidence="2" id="KW-0489">Methyltransferase</keyword>
<sequence>MLIVMNFPKAWNRRACVISEVWRKVKMDFEGKISYLKQKVEALDIKKCSIIVWGTGGTAALYDNAFRIAQINICAYTNNDADTWGKLKNDCPIISPGEITAFENPLVVICVKSQQFLEEIKTQLRETEPSVKNMLVDEFMFGVWANVVLNNVELLADEKSKKIYKSLICKRINGEDKMYEEFEENGYFALPMFQIPDEKEVFVDAGGFVGDTLEQYLFKKLGMFRKYYIFEPDKNNYQALMTRINRLKKEWNLREDAVIPIPGGVGRKSSVLYFKEIANGGIGSHYTLEPGANESKVYALDDFFQDEKVDFLKADIESWELDMLLGAVSIIKRDKPRLAIAIYHNATDMCYILDWINKLDLGYKFYIRHHSPREAETVLYASCE</sequence>
<organism evidence="2 3">
    <name type="scientific">Parablautia intestinalis</name>
    <dbReference type="NCBI Taxonomy" id="2320100"/>
    <lineage>
        <taxon>Bacteria</taxon>
        <taxon>Bacillati</taxon>
        <taxon>Bacillota</taxon>
        <taxon>Clostridia</taxon>
        <taxon>Lachnospirales</taxon>
        <taxon>Lachnospiraceae</taxon>
        <taxon>Parablautia</taxon>
    </lineage>
</organism>
<proteinExistence type="predicted"/>
<evidence type="ECO:0000313" key="2">
    <source>
        <dbReference type="EMBL" id="RKI92355.1"/>
    </source>
</evidence>
<dbReference type="GO" id="GO:0008168">
    <property type="term" value="F:methyltransferase activity"/>
    <property type="evidence" value="ECO:0007669"/>
    <property type="project" value="UniProtKB-KW"/>
</dbReference>
<name>A0A3A9B0Z5_9FIRM</name>
<dbReference type="OrthoDB" id="5329963at2"/>
<keyword evidence="3" id="KW-1185">Reference proteome</keyword>
<dbReference type="AlphaFoldDB" id="A0A3A9B0Z5"/>
<dbReference type="SUPFAM" id="SSF53335">
    <property type="entry name" value="S-adenosyl-L-methionine-dependent methyltransferases"/>
    <property type="match status" value="1"/>
</dbReference>
<protein>
    <submittedName>
        <fullName evidence="2">FkbM family methyltransferase</fullName>
    </submittedName>
</protein>
<dbReference type="Gene3D" id="3.40.50.720">
    <property type="entry name" value="NAD(P)-binding Rossmann-like Domain"/>
    <property type="match status" value="1"/>
</dbReference>
<dbReference type="Proteomes" id="UP000280696">
    <property type="component" value="Unassembled WGS sequence"/>
</dbReference>
<dbReference type="EMBL" id="RAYQ01000005">
    <property type="protein sequence ID" value="RKI92355.1"/>
    <property type="molecule type" value="Genomic_DNA"/>
</dbReference>
<evidence type="ECO:0000259" key="1">
    <source>
        <dbReference type="Pfam" id="PF05050"/>
    </source>
</evidence>
<evidence type="ECO:0000313" key="3">
    <source>
        <dbReference type="Proteomes" id="UP000280696"/>
    </source>
</evidence>
<dbReference type="Gene3D" id="3.40.50.150">
    <property type="entry name" value="Vaccinia Virus protein VP39"/>
    <property type="match status" value="1"/>
</dbReference>
<gene>
    <name evidence="2" type="ORF">D7V94_06650</name>
</gene>
<comment type="caution">
    <text evidence="2">The sequence shown here is derived from an EMBL/GenBank/DDBJ whole genome shotgun (WGS) entry which is preliminary data.</text>
</comment>
<dbReference type="InterPro" id="IPR029063">
    <property type="entry name" value="SAM-dependent_MTases_sf"/>
</dbReference>
<dbReference type="GO" id="GO:0032259">
    <property type="term" value="P:methylation"/>
    <property type="evidence" value="ECO:0007669"/>
    <property type="project" value="UniProtKB-KW"/>
</dbReference>
<feature type="domain" description="Methyltransferase FkbM" evidence="1">
    <location>
        <begin position="216"/>
        <end position="365"/>
    </location>
</feature>
<reference evidence="2 3" key="1">
    <citation type="submission" date="2018-09" db="EMBL/GenBank/DDBJ databases">
        <title>Murine metabolic-syndrome-specific gut microbial biobank.</title>
        <authorList>
            <person name="Liu C."/>
        </authorList>
    </citation>
    <scope>NUCLEOTIDE SEQUENCE [LARGE SCALE GENOMIC DNA]</scope>
    <source>
        <strain evidence="2 3">0.1xD8-82</strain>
    </source>
</reference>
<dbReference type="InterPro" id="IPR006342">
    <property type="entry name" value="FkbM_mtfrase"/>
</dbReference>
<keyword evidence="2" id="KW-0808">Transferase</keyword>
<accession>A0A3A9B0Z5</accession>
<dbReference type="NCBIfam" id="TIGR01444">
    <property type="entry name" value="fkbM_fam"/>
    <property type="match status" value="1"/>
</dbReference>
<dbReference type="Pfam" id="PF05050">
    <property type="entry name" value="Methyltransf_21"/>
    <property type="match status" value="1"/>
</dbReference>